<dbReference type="OrthoDB" id="2273864at2759"/>
<evidence type="ECO:0000256" key="13">
    <source>
        <dbReference type="ARBA" id="ARBA00022932"/>
    </source>
</evidence>
<name>A0A0C9YPZ0_9AGAM</name>
<evidence type="ECO:0000256" key="8">
    <source>
        <dbReference type="ARBA" id="ARBA00022801"/>
    </source>
</evidence>
<dbReference type="GO" id="GO:0006310">
    <property type="term" value="P:DNA recombination"/>
    <property type="evidence" value="ECO:0007669"/>
    <property type="project" value="UniProtKB-KW"/>
</dbReference>
<dbReference type="GO" id="GO:0005634">
    <property type="term" value="C:nucleus"/>
    <property type="evidence" value="ECO:0007669"/>
    <property type="project" value="UniProtKB-ARBA"/>
</dbReference>
<keyword evidence="4" id="KW-0540">Nuclease</keyword>
<evidence type="ECO:0000256" key="3">
    <source>
        <dbReference type="ARBA" id="ARBA00022695"/>
    </source>
</evidence>
<dbReference type="InterPro" id="IPR036397">
    <property type="entry name" value="RNaseH_sf"/>
</dbReference>
<dbReference type="GO" id="GO:0003887">
    <property type="term" value="F:DNA-directed DNA polymerase activity"/>
    <property type="evidence" value="ECO:0007669"/>
    <property type="project" value="UniProtKB-KW"/>
</dbReference>
<dbReference type="STRING" id="765257.A0A0C9YPZ0"/>
<dbReference type="InterPro" id="IPR041373">
    <property type="entry name" value="RT_RNaseH"/>
</dbReference>
<dbReference type="GO" id="GO:0003964">
    <property type="term" value="F:RNA-directed DNA polymerase activity"/>
    <property type="evidence" value="ECO:0007669"/>
    <property type="project" value="UniProtKB-KW"/>
</dbReference>
<organism evidence="18 19">
    <name type="scientific">Pisolithus microcarpus 441</name>
    <dbReference type="NCBI Taxonomy" id="765257"/>
    <lineage>
        <taxon>Eukaryota</taxon>
        <taxon>Fungi</taxon>
        <taxon>Dikarya</taxon>
        <taxon>Basidiomycota</taxon>
        <taxon>Agaricomycotina</taxon>
        <taxon>Agaricomycetes</taxon>
        <taxon>Agaricomycetidae</taxon>
        <taxon>Boletales</taxon>
        <taxon>Sclerodermatineae</taxon>
        <taxon>Pisolithaceae</taxon>
        <taxon>Pisolithus</taxon>
    </lineage>
</organism>
<dbReference type="Pfam" id="PF17919">
    <property type="entry name" value="RT_RNaseH_2"/>
    <property type="match status" value="1"/>
</dbReference>
<evidence type="ECO:0000256" key="7">
    <source>
        <dbReference type="ARBA" id="ARBA00022759"/>
    </source>
</evidence>
<keyword evidence="10" id="KW-0694">RNA-binding</keyword>
<dbReference type="Pfam" id="PF17917">
    <property type="entry name" value="RT_RNaseH"/>
    <property type="match status" value="1"/>
</dbReference>
<keyword evidence="5" id="KW-0479">Metal-binding</keyword>
<evidence type="ECO:0000256" key="9">
    <source>
        <dbReference type="ARBA" id="ARBA00022842"/>
    </source>
</evidence>
<dbReference type="AlphaFoldDB" id="A0A0C9YPZ0"/>
<keyword evidence="6" id="KW-0064">Aspartyl protease</keyword>
<dbReference type="InterPro" id="IPR000477">
    <property type="entry name" value="RT_dom"/>
</dbReference>
<dbReference type="SUPFAM" id="SSF53098">
    <property type="entry name" value="Ribonuclease H-like"/>
    <property type="match status" value="1"/>
</dbReference>
<dbReference type="Proteomes" id="UP000054018">
    <property type="component" value="Unassembled WGS sequence"/>
</dbReference>
<feature type="domain" description="Integrase catalytic" evidence="17">
    <location>
        <begin position="531"/>
        <end position="641"/>
    </location>
</feature>
<keyword evidence="13" id="KW-0239">DNA-directed DNA polymerase</keyword>
<evidence type="ECO:0000259" key="17">
    <source>
        <dbReference type="PROSITE" id="PS50994"/>
    </source>
</evidence>
<evidence type="ECO:0000313" key="19">
    <source>
        <dbReference type="Proteomes" id="UP000054018"/>
    </source>
</evidence>
<evidence type="ECO:0000256" key="1">
    <source>
        <dbReference type="ARBA" id="ARBA00022670"/>
    </source>
</evidence>
<evidence type="ECO:0000256" key="10">
    <source>
        <dbReference type="ARBA" id="ARBA00022884"/>
    </source>
</evidence>
<dbReference type="Gene3D" id="3.10.10.10">
    <property type="entry name" value="HIV Type 1 Reverse Transcriptase, subunit A, domain 1"/>
    <property type="match status" value="1"/>
</dbReference>
<reference evidence="19" key="2">
    <citation type="submission" date="2015-01" db="EMBL/GenBank/DDBJ databases">
        <title>Evolutionary Origins and Diversification of the Mycorrhizal Mutualists.</title>
        <authorList>
            <consortium name="DOE Joint Genome Institute"/>
            <consortium name="Mycorrhizal Genomics Consortium"/>
            <person name="Kohler A."/>
            <person name="Kuo A."/>
            <person name="Nagy L.G."/>
            <person name="Floudas D."/>
            <person name="Copeland A."/>
            <person name="Barry K.W."/>
            <person name="Cichocki N."/>
            <person name="Veneault-Fourrey C."/>
            <person name="LaButti K."/>
            <person name="Lindquist E.A."/>
            <person name="Lipzen A."/>
            <person name="Lundell T."/>
            <person name="Morin E."/>
            <person name="Murat C."/>
            <person name="Riley R."/>
            <person name="Ohm R."/>
            <person name="Sun H."/>
            <person name="Tunlid A."/>
            <person name="Henrissat B."/>
            <person name="Grigoriev I.V."/>
            <person name="Hibbett D.S."/>
            <person name="Martin F."/>
        </authorList>
    </citation>
    <scope>NUCLEOTIDE SEQUENCE [LARGE SCALE GENOMIC DNA]</scope>
    <source>
        <strain evidence="19">441</strain>
    </source>
</reference>
<keyword evidence="15" id="KW-0233">DNA recombination</keyword>
<dbReference type="Pfam" id="PF24626">
    <property type="entry name" value="SH3_Tf2-1"/>
    <property type="match status" value="1"/>
</dbReference>
<keyword evidence="19" id="KW-1185">Reference proteome</keyword>
<keyword evidence="7" id="KW-0255">Endonuclease</keyword>
<keyword evidence="3" id="KW-0548">Nucleotidyltransferase</keyword>
<evidence type="ECO:0000256" key="14">
    <source>
        <dbReference type="ARBA" id="ARBA00023125"/>
    </source>
</evidence>
<dbReference type="InterPro" id="IPR041588">
    <property type="entry name" value="Integrase_H2C2"/>
</dbReference>
<evidence type="ECO:0000313" key="18">
    <source>
        <dbReference type="EMBL" id="KIK18686.1"/>
    </source>
</evidence>
<dbReference type="InterPro" id="IPR056924">
    <property type="entry name" value="SH3_Tf2-1"/>
</dbReference>
<keyword evidence="8" id="KW-0378">Hydrolase</keyword>
<evidence type="ECO:0000256" key="16">
    <source>
        <dbReference type="ARBA" id="ARBA00023268"/>
    </source>
</evidence>
<dbReference type="InterPro" id="IPR043502">
    <property type="entry name" value="DNA/RNA_pol_sf"/>
</dbReference>
<keyword evidence="12" id="KW-0695">RNA-directed DNA polymerase</keyword>
<evidence type="ECO:0000256" key="4">
    <source>
        <dbReference type="ARBA" id="ARBA00022722"/>
    </source>
</evidence>
<protein>
    <submittedName>
        <fullName evidence="18">Unplaced genomic scaffold scaffold_115, whole genome shotgun sequence</fullName>
    </submittedName>
</protein>
<dbReference type="PANTHER" id="PTHR37984">
    <property type="entry name" value="PROTEIN CBG26694"/>
    <property type="match status" value="1"/>
</dbReference>
<keyword evidence="2" id="KW-0808">Transferase</keyword>
<evidence type="ECO:0000256" key="12">
    <source>
        <dbReference type="ARBA" id="ARBA00022918"/>
    </source>
</evidence>
<keyword evidence="14" id="KW-0238">DNA-binding</keyword>
<evidence type="ECO:0000256" key="11">
    <source>
        <dbReference type="ARBA" id="ARBA00022908"/>
    </source>
</evidence>
<dbReference type="InterPro" id="IPR050951">
    <property type="entry name" value="Retrovirus_Pol_polyprotein"/>
</dbReference>
<proteinExistence type="predicted"/>
<dbReference type="Pfam" id="PF17921">
    <property type="entry name" value="Integrase_H2C2"/>
    <property type="match status" value="1"/>
</dbReference>
<dbReference type="Gene3D" id="3.30.420.10">
    <property type="entry name" value="Ribonuclease H-like superfamily/Ribonuclease H"/>
    <property type="match status" value="1"/>
</dbReference>
<accession>A0A0C9YPZ0</accession>
<reference evidence="18 19" key="1">
    <citation type="submission" date="2014-04" db="EMBL/GenBank/DDBJ databases">
        <authorList>
            <consortium name="DOE Joint Genome Institute"/>
            <person name="Kuo A."/>
            <person name="Kohler A."/>
            <person name="Costa M.D."/>
            <person name="Nagy L.G."/>
            <person name="Floudas D."/>
            <person name="Copeland A."/>
            <person name="Barry K.W."/>
            <person name="Cichocki N."/>
            <person name="Veneault-Fourrey C."/>
            <person name="LaButti K."/>
            <person name="Lindquist E.A."/>
            <person name="Lipzen A."/>
            <person name="Lundell T."/>
            <person name="Morin E."/>
            <person name="Murat C."/>
            <person name="Sun H."/>
            <person name="Tunlid A."/>
            <person name="Henrissat B."/>
            <person name="Grigoriev I.V."/>
            <person name="Hibbett D.S."/>
            <person name="Martin F."/>
            <person name="Nordberg H.P."/>
            <person name="Cantor M.N."/>
            <person name="Hua S.X."/>
        </authorList>
    </citation>
    <scope>NUCLEOTIDE SEQUENCE [LARGE SCALE GENOMIC DNA]</scope>
    <source>
        <strain evidence="18 19">441</strain>
    </source>
</reference>
<dbReference type="FunFam" id="3.30.70.270:FF:000063">
    <property type="entry name" value="Zinc knuckle domaincontaining protein"/>
    <property type="match status" value="1"/>
</dbReference>
<evidence type="ECO:0000256" key="2">
    <source>
        <dbReference type="ARBA" id="ARBA00022679"/>
    </source>
</evidence>
<dbReference type="GO" id="GO:0004190">
    <property type="term" value="F:aspartic-type endopeptidase activity"/>
    <property type="evidence" value="ECO:0007669"/>
    <property type="project" value="UniProtKB-KW"/>
</dbReference>
<dbReference type="GO" id="GO:0003677">
    <property type="term" value="F:DNA binding"/>
    <property type="evidence" value="ECO:0007669"/>
    <property type="project" value="UniProtKB-KW"/>
</dbReference>
<dbReference type="SUPFAM" id="SSF56672">
    <property type="entry name" value="DNA/RNA polymerases"/>
    <property type="match status" value="1"/>
</dbReference>
<dbReference type="InterPro" id="IPR012337">
    <property type="entry name" value="RNaseH-like_sf"/>
</dbReference>
<keyword evidence="9" id="KW-0460">Magnesium</keyword>
<dbReference type="HOGENOM" id="CLU_000384_38_1_1"/>
<dbReference type="PANTHER" id="PTHR37984:SF5">
    <property type="entry name" value="PROTEIN NYNRIN-LIKE"/>
    <property type="match status" value="1"/>
</dbReference>
<dbReference type="EMBL" id="KN833799">
    <property type="protein sequence ID" value="KIK18686.1"/>
    <property type="molecule type" value="Genomic_DNA"/>
</dbReference>
<dbReference type="PROSITE" id="PS50994">
    <property type="entry name" value="INTEGRASE"/>
    <property type="match status" value="1"/>
</dbReference>
<dbReference type="Gene3D" id="3.30.70.270">
    <property type="match status" value="2"/>
</dbReference>
<dbReference type="GO" id="GO:0003723">
    <property type="term" value="F:RNA binding"/>
    <property type="evidence" value="ECO:0007669"/>
    <property type="project" value="UniProtKB-KW"/>
</dbReference>
<dbReference type="InterPro" id="IPR001584">
    <property type="entry name" value="Integrase_cat-core"/>
</dbReference>
<dbReference type="InterPro" id="IPR041577">
    <property type="entry name" value="RT_RNaseH_2"/>
</dbReference>
<dbReference type="GO" id="GO:0046872">
    <property type="term" value="F:metal ion binding"/>
    <property type="evidence" value="ECO:0007669"/>
    <property type="project" value="UniProtKB-KW"/>
</dbReference>
<dbReference type="CDD" id="cd01647">
    <property type="entry name" value="RT_LTR"/>
    <property type="match status" value="1"/>
</dbReference>
<dbReference type="CDD" id="cd09274">
    <property type="entry name" value="RNase_HI_RT_Ty3"/>
    <property type="match status" value="1"/>
</dbReference>
<dbReference type="GO" id="GO:0004519">
    <property type="term" value="F:endonuclease activity"/>
    <property type="evidence" value="ECO:0007669"/>
    <property type="project" value="UniProtKB-KW"/>
</dbReference>
<dbReference type="Pfam" id="PF00078">
    <property type="entry name" value="RVT_1"/>
    <property type="match status" value="1"/>
</dbReference>
<dbReference type="GO" id="GO:0006508">
    <property type="term" value="P:proteolysis"/>
    <property type="evidence" value="ECO:0007669"/>
    <property type="project" value="UniProtKB-KW"/>
</dbReference>
<keyword evidence="1" id="KW-0645">Protease</keyword>
<dbReference type="InterPro" id="IPR043128">
    <property type="entry name" value="Rev_trsase/Diguanyl_cyclase"/>
</dbReference>
<gene>
    <name evidence="18" type="ORF">PISMIDRAFT_14183</name>
</gene>
<dbReference type="GO" id="GO:0015074">
    <property type="term" value="P:DNA integration"/>
    <property type="evidence" value="ECO:0007669"/>
    <property type="project" value="UniProtKB-KW"/>
</dbReference>
<sequence>MKALCDFVDENLKCGKIHESKSDQAAPVFFVRKKDGKCQLIQDYHHLNEHMIDDSYPFPNVQQLIDELCKSCFYAKFDIQWGFTNIRVKDSNIWKGAFVTPLRLFEPLVMFFGQKNSLPMFQRYMDVTFHEQLMRQQQVRYMDDIVVHAKTHEELHCWVCKFLNVCQQEQLRLKISKCIFEAEEVEFLGYVIGEGWIKTHAVKMDAIQEWKEPENLMQLRLFLGFTNFYRRFIAGYSTISAPLHHLSKKDVPWKWEREQQQAFDRLKSALGSSPILNIPDPTKPFALFTDASYLKGAEKNYPVYDLEFLAVIHAIKAFCHYLISPVAPTIVFTDHKNLEYYKEPQKFSQQQTCWFLYVQGFPLKFSYMPGHLMMAPDALSRCSDHSPPEPVVTTLLPPSVWLEGGVKPTILTVSLPKMAPIPAKPALPPTEEPVKEQKCSIYALSAEKTPRSLTIPTEPSVAGTTWCIYIPPGARKECLLSYHDHPSASHPGIKAMSRKMVKDMWWPGCAVCQSTKVIMHPITLPVVPNDIPKNPFPFQQISMDLITDLPISNTFNTILMIVNQGLTKAAMFIPCRKDIDSLGIAQLFHKHIYAHFGLPEAVISDRGPQFASTITRKLYKSLRVQSKLSTANHPQTNGKSECLLDAEFAHNSQIHSVHQQTPYSLLYGYNPSPYPEVQLTSVPSVDECLERLASCRDNAILAHKAVQEVMKCRSRGSYVPFKEGDQVWLDSGNLCVQGQSPKVMPRRFGPFEIERVISPVAVRLHLPDMWCVHPVFHTGRLLPYHKTPEYGIPDPLPPPEVVDDKVEWEVESILNHKNTGRSHQTREKPTMCDNVPDFEQCDGYNAPLNTHPYALFDSSSDNPAPSPQLSSLSSQINISSFDSLDEIPPPWSFPGQSFSVCHVLVTCGRLGKGKATE</sequence>
<evidence type="ECO:0000256" key="15">
    <source>
        <dbReference type="ARBA" id="ARBA00023172"/>
    </source>
</evidence>
<evidence type="ECO:0000256" key="6">
    <source>
        <dbReference type="ARBA" id="ARBA00022750"/>
    </source>
</evidence>
<keyword evidence="11" id="KW-0229">DNA integration</keyword>
<evidence type="ECO:0000256" key="5">
    <source>
        <dbReference type="ARBA" id="ARBA00022723"/>
    </source>
</evidence>
<keyword evidence="16" id="KW-0511">Multifunctional enzyme</keyword>